<feature type="transmembrane region" description="Helical" evidence="1">
    <location>
        <begin position="383"/>
        <end position="400"/>
    </location>
</feature>
<evidence type="ECO:0000259" key="4">
    <source>
        <dbReference type="Pfam" id="PF20597"/>
    </source>
</evidence>
<evidence type="ECO:0000256" key="1">
    <source>
        <dbReference type="SAM" id="Phobius"/>
    </source>
</evidence>
<protein>
    <submittedName>
        <fullName evidence="5">Choice-of-anchor A family protein</fullName>
    </submittedName>
</protein>
<evidence type="ECO:0000259" key="3">
    <source>
        <dbReference type="Pfam" id="PF07589"/>
    </source>
</evidence>
<dbReference type="Pfam" id="PF20597">
    <property type="entry name" value="pAdhesive_15"/>
    <property type="match status" value="1"/>
</dbReference>
<accession>A0A6I3XFV1</accession>
<comment type="caution">
    <text evidence="5">The sequence shown here is derived from an EMBL/GenBank/DDBJ whole genome shotgun (WGS) entry which is preliminary data.</text>
</comment>
<dbReference type="NCBIfam" id="TIGR04215">
    <property type="entry name" value="choice_anch_A"/>
    <property type="match status" value="1"/>
</dbReference>
<keyword evidence="6" id="KW-1185">Reference proteome</keyword>
<organism evidence="5 6">
    <name type="scientific">Pseudoduganella dura</name>
    <dbReference type="NCBI Taxonomy" id="321982"/>
    <lineage>
        <taxon>Bacteria</taxon>
        <taxon>Pseudomonadati</taxon>
        <taxon>Pseudomonadota</taxon>
        <taxon>Betaproteobacteria</taxon>
        <taxon>Burkholderiales</taxon>
        <taxon>Oxalobacteraceae</taxon>
        <taxon>Telluria group</taxon>
        <taxon>Pseudoduganella</taxon>
    </lineage>
</organism>
<dbReference type="Proteomes" id="UP000431684">
    <property type="component" value="Unassembled WGS sequence"/>
</dbReference>
<feature type="signal peptide" evidence="2">
    <location>
        <begin position="1"/>
        <end position="24"/>
    </location>
</feature>
<reference evidence="5 6" key="1">
    <citation type="submission" date="2019-11" db="EMBL/GenBank/DDBJ databases">
        <title>Draft Genome Sequences of Six Type Strains of the Genus Massilia.</title>
        <authorList>
            <person name="Miess H."/>
            <person name="Frediansyah A."/>
            <person name="Goeker M."/>
            <person name="Gross H."/>
        </authorList>
    </citation>
    <scope>NUCLEOTIDE SEQUENCE [LARGE SCALE GENOMIC DNA]</scope>
    <source>
        <strain evidence="5 6">DSM 17513</strain>
    </source>
</reference>
<evidence type="ECO:0000256" key="2">
    <source>
        <dbReference type="SAM" id="SignalP"/>
    </source>
</evidence>
<dbReference type="EMBL" id="WNWM01000002">
    <property type="protein sequence ID" value="MUI12491.1"/>
    <property type="molecule type" value="Genomic_DNA"/>
</dbReference>
<dbReference type="AlphaFoldDB" id="A0A6I3XFV1"/>
<keyword evidence="1" id="KW-1133">Transmembrane helix</keyword>
<evidence type="ECO:0000313" key="6">
    <source>
        <dbReference type="Proteomes" id="UP000431684"/>
    </source>
</evidence>
<dbReference type="InterPro" id="IPR013424">
    <property type="entry name" value="Ice-binding_C"/>
</dbReference>
<feature type="chain" id="PRO_5026015390" evidence="2">
    <location>
        <begin position="25"/>
        <end position="411"/>
    </location>
</feature>
<dbReference type="OrthoDB" id="8718058at2"/>
<feature type="domain" description="Ice-binding protein C-terminal" evidence="3">
    <location>
        <begin position="378"/>
        <end position="403"/>
    </location>
</feature>
<dbReference type="NCBIfam" id="TIGR02595">
    <property type="entry name" value="PEP_CTERM"/>
    <property type="match status" value="1"/>
</dbReference>
<evidence type="ECO:0000313" key="5">
    <source>
        <dbReference type="EMBL" id="MUI12491.1"/>
    </source>
</evidence>
<name>A0A6I3XFV1_9BURK</name>
<keyword evidence="1" id="KW-0472">Membrane</keyword>
<keyword evidence="2" id="KW-0732">Signal</keyword>
<sequence>MLRQRLLAAALSTVFSMPFVAVQAAPAAAPLTATQVLNQMNAVSLTNITATPGGHVHGRTWAAGSVTGGEYGNQLDRAPASDYAGLTAGSVTYATDAWGNRNRVTVNRGGLVTGGSIDGVTVNEGTNVVGGNVSNSTLNRASQVAGTVANSTFNGGATIAGSVANSSINGGAYVGGAAANTNINGGGTVAGEKANTTINGGAYQGLAADFTTGSAAAASTAFGTVLGNLSNSMAQLKSTGSNVDMSGSKAVFTARADATGVAVFDLTGFDDTLFTLNEFEFNLNGATTVIMNSNVTTASIHANFLGGGARNIGSQVIWNFYDATSLTISSQFGGAVLATDALVTNTADIEGGLFARALDLQAQVHVQPFTGNVDFLSPVPEPSIVAMIMAGLAVFGIGGLRRRQEQFTRNE</sequence>
<dbReference type="RefSeq" id="WP_155712335.1">
    <property type="nucleotide sequence ID" value="NZ_BMWU01000006.1"/>
</dbReference>
<feature type="domain" description="Choice-of-anchor A" evidence="4">
    <location>
        <begin position="124"/>
        <end position="365"/>
    </location>
</feature>
<gene>
    <name evidence="5" type="ORF">GJV26_08415</name>
</gene>
<dbReference type="InterPro" id="IPR026588">
    <property type="entry name" value="Choice_anch_A"/>
</dbReference>
<proteinExistence type="predicted"/>
<keyword evidence="1" id="KW-0812">Transmembrane</keyword>
<dbReference type="Pfam" id="PF07589">
    <property type="entry name" value="PEP-CTERM"/>
    <property type="match status" value="1"/>
</dbReference>